<accession>B5D2U6</accession>
<proteinExistence type="predicted"/>
<evidence type="ECO:0000256" key="1">
    <source>
        <dbReference type="SAM" id="SignalP"/>
    </source>
</evidence>
<dbReference type="AlphaFoldDB" id="B5D2U6"/>
<evidence type="ECO:0008006" key="4">
    <source>
        <dbReference type="Google" id="ProtNLM"/>
    </source>
</evidence>
<evidence type="ECO:0000313" key="2">
    <source>
        <dbReference type="EMBL" id="EDY93896.1"/>
    </source>
</evidence>
<comment type="caution">
    <text evidence="2">The sequence shown here is derived from an EMBL/GenBank/DDBJ whole genome shotgun (WGS) entry which is preliminary data.</text>
</comment>
<dbReference type="PROSITE" id="PS51257">
    <property type="entry name" value="PROKAR_LIPOPROTEIN"/>
    <property type="match status" value="1"/>
</dbReference>
<dbReference type="OrthoDB" id="1091015at2"/>
<organism evidence="2 3">
    <name type="scientific">Phocaeicola plebeius (strain DSM 17135 / JCM 12973 / CCUG 54634 / M2)</name>
    <name type="common">Bacteroides plebeius</name>
    <dbReference type="NCBI Taxonomy" id="484018"/>
    <lineage>
        <taxon>Bacteria</taxon>
        <taxon>Pseudomonadati</taxon>
        <taxon>Bacteroidota</taxon>
        <taxon>Bacteroidia</taxon>
        <taxon>Bacteroidales</taxon>
        <taxon>Bacteroidaceae</taxon>
        <taxon>Phocaeicola</taxon>
    </lineage>
</organism>
<name>B5D2U6_PHOPM</name>
<keyword evidence="1" id="KW-0732">Signal</keyword>
<sequence length="760" mass="85047">MYIKKYIQILSIFSALFFTTACSNDAPGEDTGNSQNRTVKAQPSAFTVEGAASSLPGEDEINDMQACLFENGILTEVYTQFSKEGTQYVFPVNKQEGHLYMLANISDRINLQDLKAQGITEEEWLETTITATGETMSSVDFFSGMVDLGKSSENTIQMNMVRGTARFDLSIQTNESVEVKKLTLKNMAQRSFLFSKDPTAIPNEANLKDVSIEFTQPLGASTPGIAYAYEQTGTDLTAIVDILKNGKEMTVETSLPSILKRNTVYALNLSVDPATGEAKIDIIEWENGGDHILAPEAQSLKVDTEESVLPGNVTVNAEKTLVTLPYTATDMTLAIDCDNELELIPGDMPITIESLGGTSPETTGKNVFRIQKEKWRPGVAGQEVKLRFHRKGLNQNYEEDCLTLVLSENPVKLEGLIQFNEGYEFDFERYIDNELGIITLPESKKLTVEYESGEGKWIKLEERTETPNSFRIIGGWKPNDPTANGRKQKATLVICNTDGTDKEEYTVVRRNWGLPVTYLNGVWWCKYNAMGDSKNFSDQILSSNDPAAKAGKTLFDYLRDCTPEEFFKLWKWQYQGKTTQGLEVIDDGGVAKMKGYGPSSEHINKLDATAMAPDGYELPSMENFERVLNSTSGTIWLMWDGSHTTAWNGGTNIQRRQRRRNDITVGTVALSDLIYIQMYNNAEQQYEPLVWYGPGAQWNDDGIKHNHYNAMLWATYSPSNGQGWFYNGTMAGLYPTKNGAGPNDTRLLRFKKSDVEYIYE</sequence>
<feature type="chain" id="PRO_5002829086" description="DUF4906 domain-containing protein" evidence="1">
    <location>
        <begin position="24"/>
        <end position="760"/>
    </location>
</feature>
<gene>
    <name evidence="2" type="ORF">BACPLE_03336</name>
</gene>
<dbReference type="GeneID" id="43186033"/>
<dbReference type="Proteomes" id="UP000003452">
    <property type="component" value="Unassembled WGS sequence"/>
</dbReference>
<dbReference type="HOGENOM" id="CLU_373274_0_0_10"/>
<reference evidence="2 3" key="1">
    <citation type="submission" date="2008-08" db="EMBL/GenBank/DDBJ databases">
        <title>Draft genome sequence of Bacteroides plebeius (DSM 17135).</title>
        <authorList>
            <person name="Sudarsanam P."/>
            <person name="Ley R."/>
            <person name="Guruge J."/>
            <person name="Turnbaugh P.J."/>
            <person name="Mahowald M."/>
            <person name="Liep D."/>
            <person name="Gordon J."/>
        </authorList>
    </citation>
    <scope>NUCLEOTIDE SEQUENCE [LARGE SCALE GENOMIC DNA]</scope>
    <source>
        <strain evidence="3">DSM 17135 / JCM 12973 / M2</strain>
    </source>
</reference>
<dbReference type="eggNOG" id="ENOG503029Y">
    <property type="taxonomic scope" value="Bacteria"/>
</dbReference>
<feature type="signal peptide" evidence="1">
    <location>
        <begin position="1"/>
        <end position="23"/>
    </location>
</feature>
<protein>
    <recommendedName>
        <fullName evidence="4">DUF4906 domain-containing protein</fullName>
    </recommendedName>
</protein>
<reference evidence="2 3" key="2">
    <citation type="submission" date="2008-08" db="EMBL/GenBank/DDBJ databases">
        <authorList>
            <person name="Fulton L."/>
            <person name="Clifton S."/>
            <person name="Fulton B."/>
            <person name="Xu J."/>
            <person name="Minx P."/>
            <person name="Pepin K.H."/>
            <person name="Johnson M."/>
            <person name="Thiruvilangam P."/>
            <person name="Bhonagiri V."/>
            <person name="Nash W.E."/>
            <person name="Mardis E.R."/>
            <person name="Wilson R.K."/>
        </authorList>
    </citation>
    <scope>NUCLEOTIDE SEQUENCE [LARGE SCALE GENOMIC DNA]</scope>
    <source>
        <strain evidence="3">DSM 17135 / JCM 12973 / M2</strain>
    </source>
</reference>
<evidence type="ECO:0000313" key="3">
    <source>
        <dbReference type="Proteomes" id="UP000003452"/>
    </source>
</evidence>
<dbReference type="EMBL" id="ABQC02000024">
    <property type="protein sequence ID" value="EDY93896.1"/>
    <property type="molecule type" value="Genomic_DNA"/>
</dbReference>
<dbReference type="RefSeq" id="WP_007563640.1">
    <property type="nucleotide sequence ID" value="NZ_DS990134.1"/>
</dbReference>